<gene>
    <name evidence="1" type="ORF">KIW84_071611</name>
</gene>
<sequence>MSKGSKKKLASFHQVDTDANEIVIWMKIALGGATGIYYLHHECSPPVIHSSILFDEDCEAKIVTHGLHMVILLQKFESVLGTKPELDEAAVASYNVTCCHSKLNQAPTATNYDVGSTTWVDLRIAPLLSAMEVTLPGHGPSRSTIDPIQIDGAKRVGYEKVELDL</sequence>
<dbReference type="AlphaFoldDB" id="A0A9D4ZW31"/>
<keyword evidence="2" id="KW-1185">Reference proteome</keyword>
<proteinExistence type="predicted"/>
<dbReference type="Proteomes" id="UP001058974">
    <property type="component" value="Chromosome 7"/>
</dbReference>
<evidence type="ECO:0000313" key="1">
    <source>
        <dbReference type="EMBL" id="KAI5384668.1"/>
    </source>
</evidence>
<protein>
    <submittedName>
        <fullName evidence="1">Uncharacterized protein</fullName>
    </submittedName>
</protein>
<organism evidence="1 2">
    <name type="scientific">Pisum sativum</name>
    <name type="common">Garden pea</name>
    <name type="synonym">Lathyrus oleraceus</name>
    <dbReference type="NCBI Taxonomy" id="3888"/>
    <lineage>
        <taxon>Eukaryota</taxon>
        <taxon>Viridiplantae</taxon>
        <taxon>Streptophyta</taxon>
        <taxon>Embryophyta</taxon>
        <taxon>Tracheophyta</taxon>
        <taxon>Spermatophyta</taxon>
        <taxon>Magnoliopsida</taxon>
        <taxon>eudicotyledons</taxon>
        <taxon>Gunneridae</taxon>
        <taxon>Pentapetalae</taxon>
        <taxon>rosids</taxon>
        <taxon>fabids</taxon>
        <taxon>Fabales</taxon>
        <taxon>Fabaceae</taxon>
        <taxon>Papilionoideae</taxon>
        <taxon>50 kb inversion clade</taxon>
        <taxon>NPAAA clade</taxon>
        <taxon>Hologalegina</taxon>
        <taxon>IRL clade</taxon>
        <taxon>Fabeae</taxon>
        <taxon>Lathyrus</taxon>
    </lineage>
</organism>
<dbReference type="SUPFAM" id="SSF56112">
    <property type="entry name" value="Protein kinase-like (PK-like)"/>
    <property type="match status" value="1"/>
</dbReference>
<dbReference type="Gene3D" id="1.10.510.10">
    <property type="entry name" value="Transferase(Phosphotransferase) domain 1"/>
    <property type="match status" value="1"/>
</dbReference>
<dbReference type="InterPro" id="IPR011009">
    <property type="entry name" value="Kinase-like_dom_sf"/>
</dbReference>
<name>A0A9D4ZW31_PEA</name>
<accession>A0A9D4ZW31</accession>
<dbReference type="Gramene" id="Psat07G0161100-T1">
    <property type="protein sequence ID" value="KAI5384668.1"/>
    <property type="gene ID" value="KIW84_071611"/>
</dbReference>
<reference evidence="1 2" key="1">
    <citation type="journal article" date="2022" name="Nat. Genet.">
        <title>Improved pea reference genome and pan-genome highlight genomic features and evolutionary characteristics.</title>
        <authorList>
            <person name="Yang T."/>
            <person name="Liu R."/>
            <person name="Luo Y."/>
            <person name="Hu S."/>
            <person name="Wang D."/>
            <person name="Wang C."/>
            <person name="Pandey M.K."/>
            <person name="Ge S."/>
            <person name="Xu Q."/>
            <person name="Li N."/>
            <person name="Li G."/>
            <person name="Huang Y."/>
            <person name="Saxena R.K."/>
            <person name="Ji Y."/>
            <person name="Li M."/>
            <person name="Yan X."/>
            <person name="He Y."/>
            <person name="Liu Y."/>
            <person name="Wang X."/>
            <person name="Xiang C."/>
            <person name="Varshney R.K."/>
            <person name="Ding H."/>
            <person name="Gao S."/>
            <person name="Zong X."/>
        </authorList>
    </citation>
    <scope>NUCLEOTIDE SEQUENCE [LARGE SCALE GENOMIC DNA]</scope>
    <source>
        <strain evidence="1 2">cv. Zhongwan 6</strain>
    </source>
</reference>
<dbReference type="EMBL" id="JAMSHJ010000007">
    <property type="protein sequence ID" value="KAI5384668.1"/>
    <property type="molecule type" value="Genomic_DNA"/>
</dbReference>
<evidence type="ECO:0000313" key="2">
    <source>
        <dbReference type="Proteomes" id="UP001058974"/>
    </source>
</evidence>
<comment type="caution">
    <text evidence="1">The sequence shown here is derived from an EMBL/GenBank/DDBJ whole genome shotgun (WGS) entry which is preliminary data.</text>
</comment>